<comment type="caution">
    <text evidence="1">The sequence shown here is derived from an EMBL/GenBank/DDBJ whole genome shotgun (WGS) entry which is preliminary data.</text>
</comment>
<accession>A0A423SPL6</accession>
<dbReference type="EMBL" id="QCYY01002989">
    <property type="protein sequence ID" value="ROT66142.1"/>
    <property type="molecule type" value="Genomic_DNA"/>
</dbReference>
<evidence type="ECO:0000313" key="1">
    <source>
        <dbReference type="EMBL" id="ROT66142.1"/>
    </source>
</evidence>
<sequence>MDVIVVTKGSVGAITKGYKRPNHCTGFHSNQGLRALNRLHLERFLTLHTRKMASTLSRALPRLVSSLHTTPILRRPRSHKTLARTITSFHGLQGLAQPWRVPTEEAPELVESGELALHLEALQRWHDEAELLREVRVLPPGVDDQINLEAETRGQVKDLMESLIEEEILDIRRGWVLASNF</sequence>
<dbReference type="OrthoDB" id="6341365at2759"/>
<name>A0A423SPL6_PENVA</name>
<gene>
    <name evidence="1" type="ORF">C7M84_015855</name>
</gene>
<organism evidence="1 2">
    <name type="scientific">Penaeus vannamei</name>
    <name type="common">Whiteleg shrimp</name>
    <name type="synonym">Litopenaeus vannamei</name>
    <dbReference type="NCBI Taxonomy" id="6689"/>
    <lineage>
        <taxon>Eukaryota</taxon>
        <taxon>Metazoa</taxon>
        <taxon>Ecdysozoa</taxon>
        <taxon>Arthropoda</taxon>
        <taxon>Crustacea</taxon>
        <taxon>Multicrustacea</taxon>
        <taxon>Malacostraca</taxon>
        <taxon>Eumalacostraca</taxon>
        <taxon>Eucarida</taxon>
        <taxon>Decapoda</taxon>
        <taxon>Dendrobranchiata</taxon>
        <taxon>Penaeoidea</taxon>
        <taxon>Penaeidae</taxon>
        <taxon>Penaeus</taxon>
    </lineage>
</organism>
<reference evidence="1 2" key="1">
    <citation type="submission" date="2018-04" db="EMBL/GenBank/DDBJ databases">
        <authorList>
            <person name="Zhang X."/>
            <person name="Yuan J."/>
            <person name="Li F."/>
            <person name="Xiang J."/>
        </authorList>
    </citation>
    <scope>NUCLEOTIDE SEQUENCE [LARGE SCALE GENOMIC DNA]</scope>
    <source>
        <tissue evidence="1">Muscle</tissue>
    </source>
</reference>
<keyword evidence="2" id="KW-1185">Reference proteome</keyword>
<dbReference type="AlphaFoldDB" id="A0A423SPL6"/>
<protein>
    <submittedName>
        <fullName evidence="1">Uncharacterized protein</fullName>
    </submittedName>
</protein>
<proteinExistence type="predicted"/>
<evidence type="ECO:0000313" key="2">
    <source>
        <dbReference type="Proteomes" id="UP000283509"/>
    </source>
</evidence>
<reference evidence="1 2" key="2">
    <citation type="submission" date="2019-01" db="EMBL/GenBank/DDBJ databases">
        <title>The decoding of complex shrimp genome reveals the adaptation for benthos swimmer, frequently molting mechanism and breeding impact on genome.</title>
        <authorList>
            <person name="Sun Y."/>
            <person name="Gao Y."/>
            <person name="Yu Y."/>
        </authorList>
    </citation>
    <scope>NUCLEOTIDE SEQUENCE [LARGE SCALE GENOMIC DNA]</scope>
    <source>
        <tissue evidence="1">Muscle</tissue>
    </source>
</reference>
<dbReference type="Proteomes" id="UP000283509">
    <property type="component" value="Unassembled WGS sequence"/>
</dbReference>